<keyword evidence="1" id="KW-1133">Transmembrane helix</keyword>
<dbReference type="GO" id="GO:0005742">
    <property type="term" value="C:mitochondrial outer membrane translocase complex"/>
    <property type="evidence" value="ECO:0007669"/>
    <property type="project" value="InterPro"/>
</dbReference>
<dbReference type="Proteomes" id="UP000094236">
    <property type="component" value="Unassembled WGS sequence"/>
</dbReference>
<dbReference type="Pfam" id="PF17112">
    <property type="entry name" value="Tom6"/>
    <property type="match status" value="1"/>
</dbReference>
<dbReference type="EMBL" id="KV454013">
    <property type="protein sequence ID" value="ODV95856.1"/>
    <property type="molecule type" value="Genomic_DNA"/>
</dbReference>
<feature type="transmembrane region" description="Helical" evidence="1">
    <location>
        <begin position="21"/>
        <end position="43"/>
    </location>
</feature>
<evidence type="ECO:0000313" key="2">
    <source>
        <dbReference type="EMBL" id="ODV95856.1"/>
    </source>
</evidence>
<dbReference type="InterPro" id="IPR020266">
    <property type="entry name" value="Tom6"/>
</dbReference>
<dbReference type="AlphaFoldDB" id="A0A1E4TVU5"/>
<dbReference type="OrthoDB" id="3991365at2759"/>
<dbReference type="GO" id="GO:0030150">
    <property type="term" value="P:protein import into mitochondrial matrix"/>
    <property type="evidence" value="ECO:0007669"/>
    <property type="project" value="InterPro"/>
</dbReference>
<gene>
    <name evidence="2" type="ORF">PACTADRAFT_2163</name>
</gene>
<keyword evidence="1" id="KW-0812">Transmembrane</keyword>
<sequence>MSGRPQRSEKKSAFESFKETPAYPVLLNLTLFAAGVVFIQSSAMDMLSPQL</sequence>
<name>A0A1E4TVU5_PACTA</name>
<protein>
    <submittedName>
        <fullName evidence="2">Uncharacterized protein</fullName>
    </submittedName>
</protein>
<reference evidence="3" key="1">
    <citation type="submission" date="2016-05" db="EMBL/GenBank/DDBJ databases">
        <title>Comparative genomics of biotechnologically important yeasts.</title>
        <authorList>
            <consortium name="DOE Joint Genome Institute"/>
            <person name="Riley R."/>
            <person name="Haridas S."/>
            <person name="Wolfe K.H."/>
            <person name="Lopes M.R."/>
            <person name="Hittinger C.T."/>
            <person name="Goker M."/>
            <person name="Salamov A."/>
            <person name="Wisecaver J."/>
            <person name="Long T.M."/>
            <person name="Aerts A.L."/>
            <person name="Barry K."/>
            <person name="Choi C."/>
            <person name="Clum A."/>
            <person name="Coughlan A.Y."/>
            <person name="Deshpande S."/>
            <person name="Douglass A.P."/>
            <person name="Hanson S.J."/>
            <person name="Klenk H.-P."/>
            <person name="Labutti K."/>
            <person name="Lapidus A."/>
            <person name="Lindquist E."/>
            <person name="Lipzen A."/>
            <person name="Meier-Kolthoff J.P."/>
            <person name="Ohm R.A."/>
            <person name="Otillar R.P."/>
            <person name="Pangilinan J."/>
            <person name="Peng Y."/>
            <person name="Rokas A."/>
            <person name="Rosa C.A."/>
            <person name="Scheuner C."/>
            <person name="Sibirny A.A."/>
            <person name="Slot J.C."/>
            <person name="Stielow J.B."/>
            <person name="Sun H."/>
            <person name="Kurtzman C.P."/>
            <person name="Blackwell M."/>
            <person name="Grigoriev I.V."/>
            <person name="Jeffries T.W."/>
        </authorList>
    </citation>
    <scope>NUCLEOTIDE SEQUENCE [LARGE SCALE GENOMIC DNA]</scope>
    <source>
        <strain evidence="3">NRRL Y-2460</strain>
    </source>
</reference>
<proteinExistence type="predicted"/>
<keyword evidence="1" id="KW-0472">Membrane</keyword>
<dbReference type="STRING" id="669874.A0A1E4TVU5"/>
<keyword evidence="3" id="KW-1185">Reference proteome</keyword>
<evidence type="ECO:0000313" key="3">
    <source>
        <dbReference type="Proteomes" id="UP000094236"/>
    </source>
</evidence>
<organism evidence="2 3">
    <name type="scientific">Pachysolen tannophilus NRRL Y-2460</name>
    <dbReference type="NCBI Taxonomy" id="669874"/>
    <lineage>
        <taxon>Eukaryota</taxon>
        <taxon>Fungi</taxon>
        <taxon>Dikarya</taxon>
        <taxon>Ascomycota</taxon>
        <taxon>Saccharomycotina</taxon>
        <taxon>Pichiomycetes</taxon>
        <taxon>Pachysolenaceae</taxon>
        <taxon>Pachysolen</taxon>
    </lineage>
</organism>
<accession>A0A1E4TVU5</accession>
<evidence type="ECO:0000256" key="1">
    <source>
        <dbReference type="SAM" id="Phobius"/>
    </source>
</evidence>